<sequence>MLRPVDISKGVPGASSTITDNICGLLLNGPAVAAAGDVTGVVNGTVYSITKLKDAEAMGITAAYDSTNKVRVHRHISEFYRMAPEGTKLYFVVGAVAKTMKNLIEEYGQALIVASAGSIFYIGVAFNPTTGYAPVALDGIEDKVREAIAPAQSLHDWSWNTDRPVSIFLEGRGLSATGATALNLRGITVGVDILKATHVTLCVGQDYDYAATQDAIGQKFADVGTLLGTKASISVNRNIGEVETLNISDAVKGVWLNAGLSNHKTLLEMDADLGDFDTKGYVFGVTYTGVSGVRWNGDHVCAPATVDDNGYMSISTIGHGATINKASRMLRAKLLPKIKSQVPVDSKTGLLPKGVVKYFENIGDEAFEKMAKAGEITDGATTVDPNSNLLSGNKELLVSFTVVPTASIDKIKATINLKTSI</sequence>
<dbReference type="Proteomes" id="UP000294830">
    <property type="component" value="Unassembled WGS sequence"/>
</dbReference>
<evidence type="ECO:0008006" key="3">
    <source>
        <dbReference type="Google" id="ProtNLM"/>
    </source>
</evidence>
<dbReference type="EMBL" id="SLWB01000015">
    <property type="protein sequence ID" value="TCN63683.1"/>
    <property type="molecule type" value="Genomic_DNA"/>
</dbReference>
<keyword evidence="2" id="KW-1185">Reference proteome</keyword>
<accession>A0A4R2E6K6</accession>
<dbReference type="RefSeq" id="WP_131840121.1">
    <property type="nucleotide sequence ID" value="NZ_SLWB01000015.1"/>
</dbReference>
<evidence type="ECO:0000313" key="2">
    <source>
        <dbReference type="Proteomes" id="UP000294830"/>
    </source>
</evidence>
<evidence type="ECO:0000313" key="1">
    <source>
        <dbReference type="EMBL" id="TCN63683.1"/>
    </source>
</evidence>
<dbReference type="AlphaFoldDB" id="A0A4R2E6K6"/>
<reference evidence="1 2" key="1">
    <citation type="submission" date="2019-03" db="EMBL/GenBank/DDBJ databases">
        <title>Genomic Encyclopedia of Archaeal and Bacterial Type Strains, Phase II (KMG-II): from individual species to whole genera.</title>
        <authorList>
            <person name="Goeker M."/>
        </authorList>
    </citation>
    <scope>NUCLEOTIDE SEQUENCE [LARGE SCALE GENOMIC DNA]</scope>
    <source>
        <strain evidence="1 2">RL-C</strain>
    </source>
</reference>
<dbReference type="Pfam" id="PF10758">
    <property type="entry name" value="DUF2586"/>
    <property type="match status" value="1"/>
</dbReference>
<name>A0A4R2E6K6_9BACT</name>
<gene>
    <name evidence="1" type="ORF">CLV25_11533</name>
</gene>
<dbReference type="InterPro" id="IPR019694">
    <property type="entry name" value="Phage_HP1_Orf23"/>
</dbReference>
<protein>
    <recommendedName>
        <fullName evidence="3">Tail sheath protein</fullName>
    </recommendedName>
</protein>
<proteinExistence type="predicted"/>
<organism evidence="1 2">
    <name type="scientific">Acetobacteroides hydrogenigenes</name>
    <dbReference type="NCBI Taxonomy" id="979970"/>
    <lineage>
        <taxon>Bacteria</taxon>
        <taxon>Pseudomonadati</taxon>
        <taxon>Bacteroidota</taxon>
        <taxon>Bacteroidia</taxon>
        <taxon>Bacteroidales</taxon>
        <taxon>Rikenellaceae</taxon>
        <taxon>Acetobacteroides</taxon>
    </lineage>
</organism>
<comment type="caution">
    <text evidence="1">The sequence shown here is derived from an EMBL/GenBank/DDBJ whole genome shotgun (WGS) entry which is preliminary data.</text>
</comment>
<dbReference type="OrthoDB" id="1041499at2"/>